<organism evidence="1 2">
    <name type="scientific">Mycobacterium pinniadriaticum</name>
    <dbReference type="NCBI Taxonomy" id="2994102"/>
    <lineage>
        <taxon>Bacteria</taxon>
        <taxon>Bacillati</taxon>
        <taxon>Actinomycetota</taxon>
        <taxon>Actinomycetes</taxon>
        <taxon>Mycobacteriales</taxon>
        <taxon>Mycobacteriaceae</taxon>
        <taxon>Mycobacterium</taxon>
    </lineage>
</organism>
<accession>A0ABT3SH70</accession>
<keyword evidence="2" id="KW-1185">Reference proteome</keyword>
<dbReference type="Proteomes" id="UP001300745">
    <property type="component" value="Unassembled WGS sequence"/>
</dbReference>
<sequence length="107" mass="12022">MEAQQVRNVWAHNSGQADQDLIDQAPGLQISIGETVKIDGSMIAKYILAQNTYATIVLNRFRTKHGLPPMECHQNGNMFMASFDSLYPNAVSPYELQKRVKAERGQK</sequence>
<comment type="caution">
    <text evidence="1">The sequence shown here is derived from an EMBL/GenBank/DDBJ whole genome shotgun (WGS) entry which is preliminary data.</text>
</comment>
<gene>
    <name evidence="1" type="ORF">ORI27_16175</name>
</gene>
<proteinExistence type="predicted"/>
<reference evidence="1 2" key="1">
    <citation type="submission" date="2022-11" db="EMBL/GenBank/DDBJ databases">
        <title>Mycobacterium sp. nov.</title>
        <authorList>
            <person name="Papic B."/>
            <person name="Spicic S."/>
            <person name="Duvnjak S."/>
        </authorList>
    </citation>
    <scope>NUCLEOTIDE SEQUENCE [LARGE SCALE GENOMIC DNA]</scope>
    <source>
        <strain evidence="1 2">CVI_P4</strain>
    </source>
</reference>
<name>A0ABT3SH70_9MYCO</name>
<protein>
    <submittedName>
        <fullName evidence="1">Uncharacterized protein</fullName>
    </submittedName>
</protein>
<evidence type="ECO:0000313" key="2">
    <source>
        <dbReference type="Proteomes" id="UP001300745"/>
    </source>
</evidence>
<dbReference type="RefSeq" id="WP_265997811.1">
    <property type="nucleotide sequence ID" value="NZ_JAPJDN010000012.1"/>
</dbReference>
<evidence type="ECO:0000313" key="1">
    <source>
        <dbReference type="EMBL" id="MCX2938245.1"/>
    </source>
</evidence>
<dbReference type="EMBL" id="JAPJDO010000012">
    <property type="protein sequence ID" value="MCX2938245.1"/>
    <property type="molecule type" value="Genomic_DNA"/>
</dbReference>